<dbReference type="SUPFAM" id="SSF49842">
    <property type="entry name" value="TNF-like"/>
    <property type="match status" value="1"/>
</dbReference>
<accession>A0A8W8ISY5</accession>
<evidence type="ECO:0000259" key="9">
    <source>
        <dbReference type="PROSITE" id="PS50049"/>
    </source>
</evidence>
<dbReference type="PANTHER" id="PTHR15151:SF24">
    <property type="entry name" value="A PROLIFERATION-INDUCING LIGAND-LIKE PROTEIN-RELATED"/>
    <property type="match status" value="1"/>
</dbReference>
<evidence type="ECO:0000256" key="1">
    <source>
        <dbReference type="ARBA" id="ARBA00004613"/>
    </source>
</evidence>
<evidence type="ECO:0000256" key="5">
    <source>
        <dbReference type="ARBA" id="ARBA00023157"/>
    </source>
</evidence>
<dbReference type="Gene3D" id="2.60.120.40">
    <property type="match status" value="1"/>
</dbReference>
<dbReference type="GO" id="GO:0005125">
    <property type="term" value="F:cytokine activity"/>
    <property type="evidence" value="ECO:0007669"/>
    <property type="project" value="UniProtKB-KW"/>
</dbReference>
<feature type="region of interest" description="Disordered" evidence="7">
    <location>
        <begin position="93"/>
        <end position="134"/>
    </location>
</feature>
<feature type="domain" description="THD" evidence="9">
    <location>
        <begin position="142"/>
        <end position="313"/>
    </location>
</feature>
<dbReference type="Pfam" id="PF00229">
    <property type="entry name" value="TNF"/>
    <property type="match status" value="1"/>
</dbReference>
<dbReference type="PROSITE" id="PS50049">
    <property type="entry name" value="THD_2"/>
    <property type="match status" value="1"/>
</dbReference>
<dbReference type="AlphaFoldDB" id="A0A8W8ISY5"/>
<evidence type="ECO:0000256" key="4">
    <source>
        <dbReference type="ARBA" id="ARBA00022525"/>
    </source>
</evidence>
<evidence type="ECO:0000256" key="6">
    <source>
        <dbReference type="ARBA" id="ARBA00023180"/>
    </source>
</evidence>
<evidence type="ECO:0000256" key="2">
    <source>
        <dbReference type="ARBA" id="ARBA00008670"/>
    </source>
</evidence>
<evidence type="ECO:0000313" key="11">
    <source>
        <dbReference type="Proteomes" id="UP000005408"/>
    </source>
</evidence>
<dbReference type="Gene3D" id="1.20.5.320">
    <property type="entry name" value="6-Phosphogluconate Dehydrogenase, domain 3"/>
    <property type="match status" value="1"/>
</dbReference>
<keyword evidence="8" id="KW-1133">Transmembrane helix</keyword>
<comment type="similarity">
    <text evidence="2">Belongs to the tumor necrosis factor family.</text>
</comment>
<comment type="subcellular location">
    <subcellularLocation>
        <location evidence="1">Secreted</location>
    </subcellularLocation>
</comment>
<keyword evidence="8" id="KW-0812">Transmembrane</keyword>
<keyword evidence="6" id="KW-0325">Glycoprotein</keyword>
<sequence>MSDTKKKVELFYAGFYVSNIAKCALFIFCFVYVVWSAYEISTLKSEIKDLSKVVASISPGGKEVSKSRSPSSFVSLSRTVQVTEELRRIRLKRGIEKQKKKRRRQKGKRRRRCKCPPGPAGPQGPRGEKGDTGLPGAACSARAAHFVTTPPKANDCILEEFKVYCPGNRTFWSANKSEPIPYFQEAGWMKNKINNSILKIRSDKGNSFEVLQSGLYLMYAQIEKFTKDPREFFGLFVTDKTDSNEKRVFHCADSIDSYEHSDISVFFNSKEKTCNMMGLQYLEKGDILRLKVITSNTAVTISQDKTFFGAVLFS</sequence>
<dbReference type="GO" id="GO:0006955">
    <property type="term" value="P:immune response"/>
    <property type="evidence" value="ECO:0007669"/>
    <property type="project" value="InterPro"/>
</dbReference>
<dbReference type="EnsemblMetazoa" id="G15276.1">
    <property type="protein sequence ID" value="G15276.1:cds"/>
    <property type="gene ID" value="G15276"/>
</dbReference>
<dbReference type="InterPro" id="IPR008983">
    <property type="entry name" value="Tumour_necrosis_fac-like_dom"/>
</dbReference>
<feature type="transmembrane region" description="Helical" evidence="8">
    <location>
        <begin position="12"/>
        <end position="35"/>
    </location>
</feature>
<protein>
    <recommendedName>
        <fullName evidence="9">THD domain-containing protein</fullName>
    </recommendedName>
</protein>
<evidence type="ECO:0000256" key="3">
    <source>
        <dbReference type="ARBA" id="ARBA00022514"/>
    </source>
</evidence>
<keyword evidence="11" id="KW-1185">Reference proteome</keyword>
<dbReference type="PANTHER" id="PTHR15151">
    <property type="entry name" value="PROTEIN EIGER"/>
    <property type="match status" value="1"/>
</dbReference>
<dbReference type="Proteomes" id="UP000005408">
    <property type="component" value="Unassembled WGS sequence"/>
</dbReference>
<keyword evidence="8" id="KW-0472">Membrane</keyword>
<evidence type="ECO:0000313" key="10">
    <source>
        <dbReference type="EnsemblMetazoa" id="G15276.1:cds"/>
    </source>
</evidence>
<dbReference type="GO" id="GO:0005164">
    <property type="term" value="F:tumor necrosis factor receptor binding"/>
    <property type="evidence" value="ECO:0007669"/>
    <property type="project" value="InterPro"/>
</dbReference>
<evidence type="ECO:0000256" key="7">
    <source>
        <dbReference type="SAM" id="MobiDB-lite"/>
    </source>
</evidence>
<dbReference type="GO" id="GO:0016020">
    <property type="term" value="C:membrane"/>
    <property type="evidence" value="ECO:0007669"/>
    <property type="project" value="InterPro"/>
</dbReference>
<keyword evidence="4" id="KW-0964">Secreted</keyword>
<reference evidence="10" key="1">
    <citation type="submission" date="2022-08" db="UniProtKB">
        <authorList>
            <consortium name="EnsemblMetazoa"/>
        </authorList>
    </citation>
    <scope>IDENTIFICATION</scope>
    <source>
        <strain evidence="10">05x7-T-G4-1.051#20</strain>
    </source>
</reference>
<proteinExistence type="inferred from homology"/>
<name>A0A8W8ISY5_MAGGI</name>
<dbReference type="InterPro" id="IPR006052">
    <property type="entry name" value="TNF_dom"/>
</dbReference>
<feature type="compositionally biased region" description="Basic residues" evidence="7">
    <location>
        <begin position="98"/>
        <end position="114"/>
    </location>
</feature>
<dbReference type="InterPro" id="IPR051748">
    <property type="entry name" value="TNF_Ligand_Superfamily"/>
</dbReference>
<dbReference type="GO" id="GO:0005615">
    <property type="term" value="C:extracellular space"/>
    <property type="evidence" value="ECO:0007669"/>
    <property type="project" value="UniProtKB-KW"/>
</dbReference>
<keyword evidence="3" id="KW-0202">Cytokine</keyword>
<keyword evidence="5" id="KW-1015">Disulfide bond</keyword>
<evidence type="ECO:0000256" key="8">
    <source>
        <dbReference type="SAM" id="Phobius"/>
    </source>
</evidence>
<organism evidence="10 11">
    <name type="scientific">Magallana gigas</name>
    <name type="common">Pacific oyster</name>
    <name type="synonym">Crassostrea gigas</name>
    <dbReference type="NCBI Taxonomy" id="29159"/>
    <lineage>
        <taxon>Eukaryota</taxon>
        <taxon>Metazoa</taxon>
        <taxon>Spiralia</taxon>
        <taxon>Lophotrochozoa</taxon>
        <taxon>Mollusca</taxon>
        <taxon>Bivalvia</taxon>
        <taxon>Autobranchia</taxon>
        <taxon>Pteriomorphia</taxon>
        <taxon>Ostreida</taxon>
        <taxon>Ostreoidea</taxon>
        <taxon>Ostreidae</taxon>
        <taxon>Magallana</taxon>
    </lineage>
</organism>